<dbReference type="Gene3D" id="3.40.50.300">
    <property type="entry name" value="P-loop containing nucleotide triphosphate hydrolases"/>
    <property type="match status" value="2"/>
</dbReference>
<evidence type="ECO:0000256" key="3">
    <source>
        <dbReference type="ARBA" id="ARBA00022806"/>
    </source>
</evidence>
<evidence type="ECO:0000256" key="7">
    <source>
        <dbReference type="ARBA" id="ARBA00034808"/>
    </source>
</evidence>
<comment type="catalytic activity">
    <reaction evidence="6">
        <text>Couples ATP hydrolysis with the unwinding of duplex DNA by translocating in the 3'-5' direction.</text>
        <dbReference type="EC" id="5.6.2.4"/>
    </reaction>
</comment>
<evidence type="ECO:0000313" key="12">
    <source>
        <dbReference type="Proteomes" id="UP001577267"/>
    </source>
</evidence>
<dbReference type="Pfam" id="PF13361">
    <property type="entry name" value="UvrD_C"/>
    <property type="match status" value="1"/>
</dbReference>
<dbReference type="PROSITE" id="PS51198">
    <property type="entry name" value="UVRD_HELICASE_ATP_BIND"/>
    <property type="match status" value="1"/>
</dbReference>
<proteinExistence type="predicted"/>
<evidence type="ECO:0000256" key="5">
    <source>
        <dbReference type="ARBA" id="ARBA00023235"/>
    </source>
</evidence>
<dbReference type="InterPro" id="IPR014017">
    <property type="entry name" value="DNA_helicase_UvrD-like_C"/>
</dbReference>
<feature type="binding site" evidence="9">
    <location>
        <begin position="272"/>
        <end position="279"/>
    </location>
    <ligand>
        <name>ATP</name>
        <dbReference type="ChEBI" id="CHEBI:30616"/>
    </ligand>
</feature>
<dbReference type="PANTHER" id="PTHR11070">
    <property type="entry name" value="UVRD / RECB / PCRA DNA HELICASE FAMILY MEMBER"/>
    <property type="match status" value="1"/>
</dbReference>
<feature type="domain" description="UvrD-like helicase ATP-binding" evidence="10">
    <location>
        <begin position="251"/>
        <end position="522"/>
    </location>
</feature>
<gene>
    <name evidence="11" type="ORF">ACE11A_13425</name>
</gene>
<keyword evidence="3 9" id="KW-0347">Helicase</keyword>
<dbReference type="Proteomes" id="UP001577267">
    <property type="component" value="Unassembled WGS sequence"/>
</dbReference>
<evidence type="ECO:0000259" key="10">
    <source>
        <dbReference type="PROSITE" id="PS51198"/>
    </source>
</evidence>
<dbReference type="Pfam" id="PF00580">
    <property type="entry name" value="UvrD-helicase"/>
    <property type="match status" value="1"/>
</dbReference>
<reference evidence="11 12" key="1">
    <citation type="submission" date="2024-09" db="EMBL/GenBank/DDBJ databases">
        <title>Draft genome sequence of multifaceted antimicrobials producing Streptomyces sp. strain FH1.</title>
        <authorList>
            <person name="Hassan F."/>
            <person name="Ali H."/>
            <person name="Hassan N."/>
            <person name="Nawaz A."/>
        </authorList>
    </citation>
    <scope>NUCLEOTIDE SEQUENCE [LARGE SCALE GENOMIC DNA]</scope>
    <source>
        <strain evidence="11 12">FH1</strain>
    </source>
</reference>
<dbReference type="InterPro" id="IPR027417">
    <property type="entry name" value="P-loop_NTPase"/>
</dbReference>
<sequence>MPQLALDIGFCRELDSLQKPVKKGVFRTWEKFRALTLPQLYADRGLRLESLETALDPKIRTVRIGDHWRGVVLAPEAGETFVLLKVLPHDEAIAWGAKQKASINPATRNVEIRDIGRLEELTPAVEGLAAGAPATALFAEFSDKELRSLGIDDDTLRRARTLTSMEQLDAFAPVLPPDQSEVLMYLATGWTVKEVWKDIVAHRAVAEDVPLEPGDFESAIRRTSSRIALVTAPEELSAILDQPFSAWRVFLHPTQHRIAYRSGYSGPAQISGGPGTGKTVVALHRVKYLLGQLAKDERILLTTYTKPLENALRSGLRQLVEDRAAVDRVDICTVDSFAHRVITRSGTRPLKPVSGEVEESYWQRVVDELQLSWTPQFLAQEYRHVILAQDIENETAYRNASRRGRGSALHPNRKPEVWRAVQRFTELLADKGLCTYPQRAALAARLLRESGPPYRHVVVDEAQDLHPAQWRTLRAAVAEQPDDLFIAGDPHQRIYDSKVSLKAVGISVAGRSARLRKNYRSTQEILGWATALLIGRPVGELAGSGHEDTLADCRSALRGTVPVTAAARDAEQELDQLVKQLRGWLSAGVAAEEIGVTTRFNRAVETVLARLRREDIPARSLRSEGTGAKGAVAVGTMHAFKGLEFRCVAVHGARQGAVPFPKAVTPPEVDRVQHDTDLMAERCLLFVAATRAREQLYVSWTGTPSEFLREAGLA</sequence>
<dbReference type="EMBL" id="JBHGBT010000010">
    <property type="protein sequence ID" value="MFB4195353.1"/>
    <property type="molecule type" value="Genomic_DNA"/>
</dbReference>
<organism evidence="11 12">
    <name type="scientific">Streptomyces carpaticus</name>
    <dbReference type="NCBI Taxonomy" id="285558"/>
    <lineage>
        <taxon>Bacteria</taxon>
        <taxon>Bacillati</taxon>
        <taxon>Actinomycetota</taxon>
        <taxon>Actinomycetes</taxon>
        <taxon>Kitasatosporales</taxon>
        <taxon>Streptomycetaceae</taxon>
        <taxon>Streptomyces</taxon>
    </lineage>
</organism>
<dbReference type="SUPFAM" id="SSF52540">
    <property type="entry name" value="P-loop containing nucleoside triphosphate hydrolases"/>
    <property type="match status" value="1"/>
</dbReference>
<evidence type="ECO:0000256" key="8">
    <source>
        <dbReference type="ARBA" id="ARBA00048988"/>
    </source>
</evidence>
<dbReference type="RefSeq" id="WP_375063252.1">
    <property type="nucleotide sequence ID" value="NZ_JBHGBT010000010.1"/>
</dbReference>
<keyword evidence="5" id="KW-0413">Isomerase</keyword>
<evidence type="ECO:0000313" key="11">
    <source>
        <dbReference type="EMBL" id="MFB4195353.1"/>
    </source>
</evidence>
<comment type="catalytic activity">
    <reaction evidence="8">
        <text>ATP + H2O = ADP + phosphate + H(+)</text>
        <dbReference type="Rhea" id="RHEA:13065"/>
        <dbReference type="ChEBI" id="CHEBI:15377"/>
        <dbReference type="ChEBI" id="CHEBI:15378"/>
        <dbReference type="ChEBI" id="CHEBI:30616"/>
        <dbReference type="ChEBI" id="CHEBI:43474"/>
        <dbReference type="ChEBI" id="CHEBI:456216"/>
        <dbReference type="EC" id="5.6.2.4"/>
    </reaction>
</comment>
<comment type="caution">
    <text evidence="11">The sequence shown here is derived from an EMBL/GenBank/DDBJ whole genome shotgun (WGS) entry which is preliminary data.</text>
</comment>
<keyword evidence="2 9" id="KW-0378">Hydrolase</keyword>
<evidence type="ECO:0000256" key="9">
    <source>
        <dbReference type="PROSITE-ProRule" id="PRU00560"/>
    </source>
</evidence>
<dbReference type="InterPro" id="IPR014016">
    <property type="entry name" value="UvrD-like_ATP-bd"/>
</dbReference>
<protein>
    <recommendedName>
        <fullName evidence="7">DNA 3'-5' helicase</fullName>
        <ecNumber evidence="7">5.6.2.4</ecNumber>
    </recommendedName>
</protein>
<keyword evidence="1 9" id="KW-0547">Nucleotide-binding</keyword>
<dbReference type="PANTHER" id="PTHR11070:SF45">
    <property type="entry name" value="DNA 3'-5' HELICASE"/>
    <property type="match status" value="1"/>
</dbReference>
<evidence type="ECO:0000256" key="2">
    <source>
        <dbReference type="ARBA" id="ARBA00022801"/>
    </source>
</evidence>
<name>A0ABV4ZN19_9ACTN</name>
<dbReference type="InterPro" id="IPR000212">
    <property type="entry name" value="DNA_helicase_UvrD/REP"/>
</dbReference>
<evidence type="ECO:0000256" key="6">
    <source>
        <dbReference type="ARBA" id="ARBA00034617"/>
    </source>
</evidence>
<evidence type="ECO:0000256" key="1">
    <source>
        <dbReference type="ARBA" id="ARBA00022741"/>
    </source>
</evidence>
<dbReference type="EC" id="5.6.2.4" evidence="7"/>
<accession>A0ABV4ZN19</accession>
<keyword evidence="4 9" id="KW-0067">ATP-binding</keyword>
<evidence type="ECO:0000256" key="4">
    <source>
        <dbReference type="ARBA" id="ARBA00022840"/>
    </source>
</evidence>
<keyword evidence="12" id="KW-1185">Reference proteome</keyword>